<proteinExistence type="inferred from homology"/>
<keyword evidence="2" id="KW-0813">Transport</keyword>
<dbReference type="GO" id="GO:0005524">
    <property type="term" value="F:ATP binding"/>
    <property type="evidence" value="ECO:0007669"/>
    <property type="project" value="UniProtKB-KW"/>
</dbReference>
<reference evidence="6 7" key="1">
    <citation type="journal article" date="2014" name="Gene">
        <title>A comparative genomic analysis of the alkalitolerant soil bacterium Bacillus lehensis G1.</title>
        <authorList>
            <person name="Noor Y.M."/>
            <person name="Samsulrizal N.H."/>
            <person name="Jema'on N.A."/>
            <person name="Low K.O."/>
            <person name="Ramli A.N."/>
            <person name="Alias N.I."/>
            <person name="Damis S.I."/>
            <person name="Fuzi S.F."/>
            <person name="Isa M.N."/>
            <person name="Murad A.M."/>
            <person name="Raih M.F."/>
            <person name="Bakar F.D."/>
            <person name="Najimudin N."/>
            <person name="Mahadi N.M."/>
            <person name="Illias R.M."/>
        </authorList>
    </citation>
    <scope>NUCLEOTIDE SEQUENCE [LARGE SCALE GENOMIC DNA]</scope>
    <source>
        <strain evidence="6 7">G1</strain>
    </source>
</reference>
<sequence length="305" mass="34119">MNSILELQGVSKTIRGKQLVQDVSFSVNAGEVFGFLGPNGAGKTTTIRMMVGLSDLTQGDLFISGYSIRSSYSEAIKHVGVIIENPEMYNHLTARKNMIHFARMNGAIDYDRINELLELVGLTNVIDKKVKTFSLGMKQRLGIAQALIHRPKLLILDEPTNGLDPEGIRLIRTYLRKLAKEEGLAVLVSSHLMSEMELMCDRFAIIQEGKMVHEEILVGTEEEKQSAYNVLVQEDQLNSALAIARNFDPQAVIKENKVCLLLDNHQISLFIRQLSSAVDVKEVIQSKESLEDRFLHLTNKEGVNL</sequence>
<dbReference type="AlphaFoldDB" id="A0A060LXA8"/>
<dbReference type="PROSITE" id="PS50893">
    <property type="entry name" value="ABC_TRANSPORTER_2"/>
    <property type="match status" value="1"/>
</dbReference>
<gene>
    <name evidence="6" type="ORF">BleG1_1827</name>
</gene>
<dbReference type="InterPro" id="IPR027417">
    <property type="entry name" value="P-loop_NTPase"/>
</dbReference>
<dbReference type="HOGENOM" id="CLU_000604_1_2_9"/>
<keyword evidence="7" id="KW-1185">Reference proteome</keyword>
<dbReference type="eggNOG" id="COG1131">
    <property type="taxonomic scope" value="Bacteria"/>
</dbReference>
<dbReference type="KEGG" id="ble:BleG1_1827"/>
<dbReference type="STRING" id="1246626.BleG1_1827"/>
<comment type="similarity">
    <text evidence="1">Belongs to the ABC transporter superfamily.</text>
</comment>
<dbReference type="GO" id="GO:0016887">
    <property type="term" value="F:ATP hydrolysis activity"/>
    <property type="evidence" value="ECO:0007669"/>
    <property type="project" value="InterPro"/>
</dbReference>
<keyword evidence="3" id="KW-0547">Nucleotide-binding</keyword>
<dbReference type="Proteomes" id="UP000027142">
    <property type="component" value="Chromosome"/>
</dbReference>
<evidence type="ECO:0000256" key="1">
    <source>
        <dbReference type="ARBA" id="ARBA00005417"/>
    </source>
</evidence>
<dbReference type="Gene3D" id="3.40.50.300">
    <property type="entry name" value="P-loop containing nucleotide triphosphate hydrolases"/>
    <property type="match status" value="1"/>
</dbReference>
<dbReference type="RefSeq" id="WP_038479740.1">
    <property type="nucleotide sequence ID" value="NZ_CP003923.1"/>
</dbReference>
<dbReference type="PATRIC" id="fig|1246626.3.peg.1822"/>
<feature type="domain" description="ABC transporter" evidence="5">
    <location>
        <begin position="5"/>
        <end position="233"/>
    </location>
</feature>
<evidence type="ECO:0000313" key="7">
    <source>
        <dbReference type="Proteomes" id="UP000027142"/>
    </source>
</evidence>
<evidence type="ECO:0000256" key="3">
    <source>
        <dbReference type="ARBA" id="ARBA00022741"/>
    </source>
</evidence>
<name>A0A060LXA8_9BACI</name>
<dbReference type="InterPro" id="IPR003439">
    <property type="entry name" value="ABC_transporter-like_ATP-bd"/>
</dbReference>
<dbReference type="SMART" id="SM00382">
    <property type="entry name" value="AAA"/>
    <property type="match status" value="1"/>
</dbReference>
<keyword evidence="4 6" id="KW-0067">ATP-binding</keyword>
<dbReference type="PANTHER" id="PTHR43335:SF4">
    <property type="entry name" value="ABC TRANSPORTER, ATP-BINDING PROTEIN"/>
    <property type="match status" value="1"/>
</dbReference>
<evidence type="ECO:0000256" key="4">
    <source>
        <dbReference type="ARBA" id="ARBA00022840"/>
    </source>
</evidence>
<protein>
    <submittedName>
        <fullName evidence="6">ABC transporter ATP-binding protein</fullName>
    </submittedName>
</protein>
<dbReference type="InterPro" id="IPR017871">
    <property type="entry name" value="ABC_transporter-like_CS"/>
</dbReference>
<dbReference type="EMBL" id="CP003923">
    <property type="protein sequence ID" value="AIC94405.1"/>
    <property type="molecule type" value="Genomic_DNA"/>
</dbReference>
<dbReference type="PANTHER" id="PTHR43335">
    <property type="entry name" value="ABC TRANSPORTER, ATP-BINDING PROTEIN"/>
    <property type="match status" value="1"/>
</dbReference>
<dbReference type="OrthoDB" id="9804819at2"/>
<evidence type="ECO:0000256" key="2">
    <source>
        <dbReference type="ARBA" id="ARBA00022448"/>
    </source>
</evidence>
<dbReference type="Pfam" id="PF00005">
    <property type="entry name" value="ABC_tran"/>
    <property type="match status" value="1"/>
</dbReference>
<evidence type="ECO:0000259" key="5">
    <source>
        <dbReference type="PROSITE" id="PS50893"/>
    </source>
</evidence>
<accession>A0A060LXA8</accession>
<organism evidence="6 7">
    <name type="scientific">Shouchella lehensis G1</name>
    <dbReference type="NCBI Taxonomy" id="1246626"/>
    <lineage>
        <taxon>Bacteria</taxon>
        <taxon>Bacillati</taxon>
        <taxon>Bacillota</taxon>
        <taxon>Bacilli</taxon>
        <taxon>Bacillales</taxon>
        <taxon>Bacillaceae</taxon>
        <taxon>Shouchella</taxon>
    </lineage>
</organism>
<evidence type="ECO:0000313" key="6">
    <source>
        <dbReference type="EMBL" id="AIC94405.1"/>
    </source>
</evidence>
<dbReference type="InterPro" id="IPR003593">
    <property type="entry name" value="AAA+_ATPase"/>
</dbReference>
<dbReference type="PROSITE" id="PS00211">
    <property type="entry name" value="ABC_TRANSPORTER_1"/>
    <property type="match status" value="1"/>
</dbReference>
<dbReference type="SUPFAM" id="SSF52540">
    <property type="entry name" value="P-loop containing nucleoside triphosphate hydrolases"/>
    <property type="match status" value="1"/>
</dbReference>